<dbReference type="InterPro" id="IPR006379">
    <property type="entry name" value="HAD-SF_hydro_IIB"/>
</dbReference>
<dbReference type="NCBIfam" id="TIGR00685">
    <property type="entry name" value="T6PP"/>
    <property type="match status" value="1"/>
</dbReference>
<name>A0A563EAP1_9MICO</name>
<dbReference type="SUPFAM" id="SSF56784">
    <property type="entry name" value="HAD-like"/>
    <property type="match status" value="1"/>
</dbReference>
<accession>A0A563EAP1</accession>
<dbReference type="Gene3D" id="3.30.70.1020">
    <property type="entry name" value="Trehalose-6-phosphate phosphatase related protein, domain 2"/>
    <property type="match status" value="1"/>
</dbReference>
<evidence type="ECO:0000256" key="6">
    <source>
        <dbReference type="RuleBase" id="RU361117"/>
    </source>
</evidence>
<sequence length="271" mass="28248">MNGLSGALTDALAAYAGHDRILFGTDFDGVLAPLVQDPSTSRPVAGSMEALRALAGLPGVEVAIVSGRDLATLTALTGPREDDDIVLVGSHGAEASTPLPHIFELDDDAQEKLEQVSVAMKSVALAHPGTRVEHKQAGVALHTRGLDPQVAAGASRAAARIPEQVHGTHLMLGKDVVEVTVLDVSKGVALHSLRDRSGASVVCYLGDDRTDELAFAVLDAAAGNVTIKVGPGDTAAAHRIPDPAQVLEVIAEVLRLRRTVDTVGQNPHHRR</sequence>
<dbReference type="EMBL" id="VCQV01000001">
    <property type="protein sequence ID" value="TWP38864.1"/>
    <property type="molecule type" value="Genomic_DNA"/>
</dbReference>
<dbReference type="EC" id="3.1.3.12" evidence="6"/>
<proteinExistence type="inferred from homology"/>
<dbReference type="AlphaFoldDB" id="A0A563EAP1"/>
<dbReference type="Gene3D" id="3.40.50.1000">
    <property type="entry name" value="HAD superfamily/HAD-like"/>
    <property type="match status" value="1"/>
</dbReference>
<dbReference type="RefSeq" id="WP_146314647.1">
    <property type="nucleotide sequence ID" value="NZ_VCQV01000001.1"/>
</dbReference>
<dbReference type="OrthoDB" id="9816160at2"/>
<evidence type="ECO:0000256" key="1">
    <source>
        <dbReference type="ARBA" id="ARBA00000500"/>
    </source>
</evidence>
<dbReference type="InterPro" id="IPR003337">
    <property type="entry name" value="Trehalose_PPase"/>
</dbReference>
<comment type="pathway">
    <text evidence="2 6">Glycan biosynthesis; trehalose biosynthesis.</text>
</comment>
<evidence type="ECO:0000313" key="7">
    <source>
        <dbReference type="EMBL" id="TWP38864.1"/>
    </source>
</evidence>
<comment type="similarity">
    <text evidence="3 6">Belongs to the trehalose phosphatase family.</text>
</comment>
<dbReference type="Pfam" id="PF02358">
    <property type="entry name" value="Trehalose_PPase"/>
    <property type="match status" value="1"/>
</dbReference>
<keyword evidence="6" id="KW-0479">Metal-binding</keyword>
<evidence type="ECO:0000256" key="3">
    <source>
        <dbReference type="ARBA" id="ARBA00008770"/>
    </source>
</evidence>
<comment type="function">
    <text evidence="5 6">Removes the phosphate from trehalose 6-phosphate to produce free trehalose.</text>
</comment>
<comment type="caution">
    <text evidence="7">The sequence shown here is derived from an EMBL/GenBank/DDBJ whole genome shotgun (WGS) entry which is preliminary data.</text>
</comment>
<evidence type="ECO:0000313" key="8">
    <source>
        <dbReference type="Proteomes" id="UP000320244"/>
    </source>
</evidence>
<dbReference type="PANTHER" id="PTHR43768">
    <property type="entry name" value="TREHALOSE 6-PHOSPHATE PHOSPHATASE"/>
    <property type="match status" value="1"/>
</dbReference>
<evidence type="ECO:0000256" key="5">
    <source>
        <dbReference type="ARBA" id="ARBA00024179"/>
    </source>
</evidence>
<dbReference type="PANTHER" id="PTHR43768:SF3">
    <property type="entry name" value="TREHALOSE 6-PHOSPHATE PHOSPHATASE"/>
    <property type="match status" value="1"/>
</dbReference>
<keyword evidence="4 6" id="KW-0378">Hydrolase</keyword>
<comment type="cofactor">
    <cofactor evidence="6">
        <name>Mg(2+)</name>
        <dbReference type="ChEBI" id="CHEBI:18420"/>
    </cofactor>
</comment>
<organism evidence="7 8">
    <name type="scientific">Leekyejoonella antrihumi</name>
    <dbReference type="NCBI Taxonomy" id="1660198"/>
    <lineage>
        <taxon>Bacteria</taxon>
        <taxon>Bacillati</taxon>
        <taxon>Actinomycetota</taxon>
        <taxon>Actinomycetes</taxon>
        <taxon>Micrococcales</taxon>
        <taxon>Dermacoccaceae</taxon>
        <taxon>Leekyejoonella</taxon>
    </lineage>
</organism>
<dbReference type="GO" id="GO:0004805">
    <property type="term" value="F:trehalose-phosphatase activity"/>
    <property type="evidence" value="ECO:0007669"/>
    <property type="project" value="UniProtKB-EC"/>
</dbReference>
<reference evidence="7 8" key="2">
    <citation type="submission" date="2019-08" db="EMBL/GenBank/DDBJ databases">
        <title>Jejuicoccus antrihumi gen. nov., sp. nov., a new member of the family Dermacoccaceae isolated from a cave.</title>
        <authorList>
            <person name="Schumann P."/>
            <person name="Kim I.S."/>
        </authorList>
    </citation>
    <scope>NUCLEOTIDE SEQUENCE [LARGE SCALE GENOMIC DNA]</scope>
    <source>
        <strain evidence="7 8">C5-26</strain>
    </source>
</reference>
<dbReference type="InterPro" id="IPR036412">
    <property type="entry name" value="HAD-like_sf"/>
</dbReference>
<dbReference type="GO" id="GO:0005992">
    <property type="term" value="P:trehalose biosynthetic process"/>
    <property type="evidence" value="ECO:0007669"/>
    <property type="project" value="UniProtKB-UniPathway"/>
</dbReference>
<keyword evidence="8" id="KW-1185">Reference proteome</keyword>
<evidence type="ECO:0000256" key="4">
    <source>
        <dbReference type="ARBA" id="ARBA00022801"/>
    </source>
</evidence>
<gene>
    <name evidence="7" type="primary">otsB</name>
    <name evidence="7" type="ORF">FGL98_00170</name>
</gene>
<dbReference type="GO" id="GO:0046872">
    <property type="term" value="F:metal ion binding"/>
    <property type="evidence" value="ECO:0007669"/>
    <property type="project" value="UniProtKB-KW"/>
</dbReference>
<dbReference type="UniPathway" id="UPA00299"/>
<comment type="catalytic activity">
    <reaction evidence="1 6">
        <text>alpha,alpha-trehalose 6-phosphate + H2O = alpha,alpha-trehalose + phosphate</text>
        <dbReference type="Rhea" id="RHEA:23420"/>
        <dbReference type="ChEBI" id="CHEBI:15377"/>
        <dbReference type="ChEBI" id="CHEBI:16551"/>
        <dbReference type="ChEBI" id="CHEBI:43474"/>
        <dbReference type="ChEBI" id="CHEBI:58429"/>
        <dbReference type="EC" id="3.1.3.12"/>
    </reaction>
</comment>
<reference evidence="7 8" key="1">
    <citation type="submission" date="2019-05" db="EMBL/GenBank/DDBJ databases">
        <authorList>
            <person name="Lee S.D."/>
        </authorList>
    </citation>
    <scope>NUCLEOTIDE SEQUENCE [LARGE SCALE GENOMIC DNA]</scope>
    <source>
        <strain evidence="7 8">C5-26</strain>
    </source>
</reference>
<dbReference type="InterPro" id="IPR023214">
    <property type="entry name" value="HAD_sf"/>
</dbReference>
<evidence type="ECO:0000256" key="2">
    <source>
        <dbReference type="ARBA" id="ARBA00005199"/>
    </source>
</evidence>
<keyword evidence="6" id="KW-0460">Magnesium</keyword>
<dbReference type="NCBIfam" id="TIGR01484">
    <property type="entry name" value="HAD-SF-IIB"/>
    <property type="match status" value="1"/>
</dbReference>
<protein>
    <recommendedName>
        <fullName evidence="6">Trehalose 6-phosphate phosphatase</fullName>
        <ecNumber evidence="6">3.1.3.12</ecNumber>
    </recommendedName>
</protein>
<dbReference type="Proteomes" id="UP000320244">
    <property type="component" value="Unassembled WGS sequence"/>
</dbReference>
<dbReference type="InterPro" id="IPR044651">
    <property type="entry name" value="OTSB-like"/>
</dbReference>